<dbReference type="SUPFAM" id="SSF56300">
    <property type="entry name" value="Metallo-dependent phosphatases"/>
    <property type="match status" value="1"/>
</dbReference>
<comment type="caution">
    <text evidence="2">The sequence shown here is derived from an EMBL/GenBank/DDBJ whole genome shotgun (WGS) entry which is preliminary data.</text>
</comment>
<dbReference type="InterPro" id="IPR029052">
    <property type="entry name" value="Metallo-depent_PP-like"/>
</dbReference>
<dbReference type="GO" id="GO:0016787">
    <property type="term" value="F:hydrolase activity"/>
    <property type="evidence" value="ECO:0007669"/>
    <property type="project" value="InterPro"/>
</dbReference>
<reference evidence="2" key="1">
    <citation type="submission" date="2019-02" db="EMBL/GenBank/DDBJ databases">
        <title>Halonotius sp. a new haloarchaeum isolated from saline soil.</title>
        <authorList>
            <person name="Duran-Viseras A."/>
            <person name="Sanchez-Porro C."/>
            <person name="Ventosa A."/>
        </authorList>
    </citation>
    <scope>NUCLEOTIDE SEQUENCE</scope>
    <source>
        <strain evidence="2">F15B</strain>
    </source>
</reference>
<dbReference type="Proteomes" id="UP000705823">
    <property type="component" value="Unassembled WGS sequence"/>
</dbReference>
<gene>
    <name evidence="2" type="ORF">EGH24_05285</name>
</gene>
<sequence length="237" mass="25649">MSVRPASAADLRFHDRAVYLSAADAVVLGDLHIGRESSSRVAAPISDADDIAGRLNALLQEYEPATVVFAGDLLHSFAELPMTARRTVEQLCDDCADADADAIAVAGNHDDRLADCWPGTVESATTLSDGTVVCHGHEKPDSRGDRYIIGHDHPALAIEGVRRPCYLFGDDQYRGSDLLVLPAFTHLAGGVEINRRQASDLQSPLVAELSTMQPVVWDDDGAEALWFPPLESIRHRL</sequence>
<proteinExistence type="predicted"/>
<dbReference type="PANTHER" id="PTHR39323:SF1">
    <property type="entry name" value="BLR1149 PROTEIN"/>
    <property type="match status" value="1"/>
</dbReference>
<dbReference type="EMBL" id="RKLU01000002">
    <property type="protein sequence ID" value="TQQ82854.1"/>
    <property type="molecule type" value="Genomic_DNA"/>
</dbReference>
<evidence type="ECO:0000313" key="2">
    <source>
        <dbReference type="EMBL" id="TQQ82854.1"/>
    </source>
</evidence>
<organism evidence="2 3">
    <name type="scientific">Halonotius terrestris</name>
    <dbReference type="NCBI Taxonomy" id="2487750"/>
    <lineage>
        <taxon>Archaea</taxon>
        <taxon>Methanobacteriati</taxon>
        <taxon>Methanobacteriota</taxon>
        <taxon>Stenosarchaea group</taxon>
        <taxon>Halobacteria</taxon>
        <taxon>Halobacteriales</taxon>
        <taxon>Haloferacaceae</taxon>
        <taxon>Halonotius</taxon>
    </lineage>
</organism>
<dbReference type="Pfam" id="PF00149">
    <property type="entry name" value="Metallophos"/>
    <property type="match status" value="1"/>
</dbReference>
<accession>A0A8J8PDZ3</accession>
<dbReference type="RefSeq" id="WP_142979119.1">
    <property type="nucleotide sequence ID" value="NZ_RKLU01000002.1"/>
</dbReference>
<dbReference type="InterPro" id="IPR004843">
    <property type="entry name" value="Calcineurin-like_PHP"/>
</dbReference>
<dbReference type="PIRSF" id="PIRSF000887">
    <property type="entry name" value="Pesterase_MJ0037"/>
    <property type="match status" value="1"/>
</dbReference>
<dbReference type="OrthoDB" id="18264at2157"/>
<protein>
    <submittedName>
        <fullName evidence="2">Metallophosphoesterase</fullName>
    </submittedName>
</protein>
<dbReference type="PANTHER" id="PTHR39323">
    <property type="entry name" value="BLR1149 PROTEIN"/>
    <property type="match status" value="1"/>
</dbReference>
<evidence type="ECO:0000313" key="3">
    <source>
        <dbReference type="Proteomes" id="UP000705823"/>
    </source>
</evidence>
<name>A0A8J8PDZ3_9EURY</name>
<evidence type="ECO:0000259" key="1">
    <source>
        <dbReference type="Pfam" id="PF00149"/>
    </source>
</evidence>
<dbReference type="AlphaFoldDB" id="A0A8J8PDZ3"/>
<dbReference type="InterPro" id="IPR024173">
    <property type="entry name" value="Pesterase_MJ0037-like"/>
</dbReference>
<feature type="domain" description="Calcineurin-like phosphoesterase" evidence="1">
    <location>
        <begin position="26"/>
        <end position="174"/>
    </location>
</feature>
<keyword evidence="3" id="KW-1185">Reference proteome</keyword>
<dbReference type="Gene3D" id="3.60.21.10">
    <property type="match status" value="1"/>
</dbReference>